<evidence type="ECO:0000256" key="5">
    <source>
        <dbReference type="ARBA" id="ARBA00023268"/>
    </source>
</evidence>
<dbReference type="GO" id="GO:0003676">
    <property type="term" value="F:nucleic acid binding"/>
    <property type="evidence" value="ECO:0007669"/>
    <property type="project" value="InterPro"/>
</dbReference>
<dbReference type="GO" id="GO:0016779">
    <property type="term" value="F:nucleotidyltransferase activity"/>
    <property type="evidence" value="ECO:0007669"/>
    <property type="project" value="UniProtKB-KW"/>
</dbReference>
<evidence type="ECO:0008006" key="10">
    <source>
        <dbReference type="Google" id="ProtNLM"/>
    </source>
</evidence>
<dbReference type="Gene3D" id="3.10.20.370">
    <property type="match status" value="1"/>
</dbReference>
<evidence type="ECO:0000256" key="6">
    <source>
        <dbReference type="SAM" id="MobiDB-lite"/>
    </source>
</evidence>
<dbReference type="EMBL" id="CDMZ01002147">
    <property type="protein sequence ID" value="CEM40993.1"/>
    <property type="molecule type" value="Genomic_DNA"/>
</dbReference>
<dbReference type="InterPro" id="IPR041588">
    <property type="entry name" value="Integrase_H2C2"/>
</dbReference>
<evidence type="ECO:0000256" key="2">
    <source>
        <dbReference type="ARBA" id="ARBA00022695"/>
    </source>
</evidence>
<dbReference type="Gene3D" id="2.40.70.10">
    <property type="entry name" value="Acid Proteases"/>
    <property type="match status" value="1"/>
</dbReference>
<keyword evidence="4" id="KW-0255">Endonuclease</keyword>
<dbReference type="Gene3D" id="3.30.70.270">
    <property type="match status" value="2"/>
</dbReference>
<keyword evidence="1" id="KW-0808">Transferase</keyword>
<dbReference type="Gene3D" id="1.10.340.70">
    <property type="match status" value="1"/>
</dbReference>
<dbReference type="CDD" id="cd00303">
    <property type="entry name" value="retropepsin_like"/>
    <property type="match status" value="1"/>
</dbReference>
<keyword evidence="5" id="KW-0511">Multifunctional enzyme</keyword>
<feature type="domain" description="Reverse transcriptase" evidence="7">
    <location>
        <begin position="455"/>
        <end position="634"/>
    </location>
</feature>
<dbReference type="PhylomeDB" id="A0A0G4HAY4"/>
<dbReference type="Pfam" id="PF17921">
    <property type="entry name" value="Integrase_H2C2"/>
    <property type="match status" value="1"/>
</dbReference>
<evidence type="ECO:0000256" key="3">
    <source>
        <dbReference type="ARBA" id="ARBA00022722"/>
    </source>
</evidence>
<evidence type="ECO:0000259" key="7">
    <source>
        <dbReference type="PROSITE" id="PS50878"/>
    </source>
</evidence>
<evidence type="ECO:0000313" key="9">
    <source>
        <dbReference type="EMBL" id="CEM40993.1"/>
    </source>
</evidence>
<sequence length="1135" mass="132475">MRSARLEAEENKYEDEYWRDKDEERERDADLRDDARRYCESPVRATGEREDDAWITHGRGPNVLHCNHMYSFPQRLPESRDGEAYETDHLRSTVAPLQREALRESDGPQRPPGTQLPRLVDPVTPVPFENEYAAPTSFPSILLQQTRTVNSTAAQKGPAGRREQRPSRCPGDGRCRPVLMRLREMVNGTPVTILFDLGADENYMSASFTHLHGLPVRRFGRPTDCEGALTGDPSHQASEYVPADEYRLKIDEYEDHVSFTLTDLKKYDLFLGMRWYEDRDPVFHPKMKKSWFDFEGKRIFLRGDTTPEKKSFQIDGPMTVRKAMRKVRKGAPFFLCRLERIEREEEETEVERERREEVGEVEVDPRTKEGIQERKPPFCEYEKVMASPSLHPAARKILKENKELFPDEIPKLSPRRGDLDFKIELEPGAWPPAKPPYRLFYVELEEMKKQLKDYMDRGFIRPSTSPFGAPAFFIKKKDGIFRMVIDYRPLNKVTVKDTFPLPRAEELMETLFGKKWFTKLDLHQFFHQLRIAMEDSYKTAFVTRWGTFKWLVMPFGVLNAPPTSMQLITLTMRPPLGRCVIVFIDDILVYSRILAQHVKDVKWVLDLLRANNLYIKIKKCEFFTNSTHFLGFIIDTKGIMPERLKLELIRDWPDLKDLHELQIFLGAANWVWKFVRGFASIAQPLTKALKKGMKFTWTEEMKTAFYSLKEAIINITSVYIPDPKRPFEIFGDVSEQRNALGGALMQQDPCVGWLHPVAFASRTLTKEERNYPIREKELLAAIFLLKHWRPYVSETTIVWTDYESLKTLDLTASYVEARGRMRRWMSFLQELGVKLKYLPDAKNTLADALSWRPPLKKAHAAMGYKICLQTSNSLLPDEEFLQKVRDGYREDKFFRDALFFLSPYAEGQKREEPPPFLRFRLSRMEMRDGLLYYKNRLAILTKKLQRNLIFECHDVPGAGYLAIEKTYLRLIEDFYWLNMFSSVAAYVPRCDTCLQNKQTNQKPFGLLQPLPVPAQPYDSVSMDFVYARPRVHFQGEWVDSVLTVVDRLSKRPHWIPCAMTITAEGAARLFYNHIQFVCSHGLPLEIVSDRDPRWMAEFWRGLHKLAGTRLMMSSSGYPQTDEQNEIYNRTLETLL</sequence>
<organism evidence="9">
    <name type="scientific">Chromera velia CCMP2878</name>
    <dbReference type="NCBI Taxonomy" id="1169474"/>
    <lineage>
        <taxon>Eukaryota</taxon>
        <taxon>Sar</taxon>
        <taxon>Alveolata</taxon>
        <taxon>Colpodellida</taxon>
        <taxon>Chromeraceae</taxon>
        <taxon>Chromera</taxon>
    </lineage>
</organism>
<keyword evidence="4" id="KW-0378">Hydrolase</keyword>
<dbReference type="Pfam" id="PF00078">
    <property type="entry name" value="RVT_1"/>
    <property type="match status" value="1"/>
</dbReference>
<dbReference type="SUPFAM" id="SSF53098">
    <property type="entry name" value="Ribonuclease H-like"/>
    <property type="match status" value="1"/>
</dbReference>
<dbReference type="PANTHER" id="PTHR37984">
    <property type="entry name" value="PROTEIN CBG26694"/>
    <property type="match status" value="1"/>
</dbReference>
<dbReference type="SUPFAM" id="SSF56672">
    <property type="entry name" value="DNA/RNA polymerases"/>
    <property type="match status" value="1"/>
</dbReference>
<dbReference type="Pfam" id="PF08284">
    <property type="entry name" value="RVP_2"/>
    <property type="match status" value="1"/>
</dbReference>
<dbReference type="GO" id="GO:0004519">
    <property type="term" value="F:endonuclease activity"/>
    <property type="evidence" value="ECO:0007669"/>
    <property type="project" value="UniProtKB-KW"/>
</dbReference>
<dbReference type="CDD" id="cd09274">
    <property type="entry name" value="RNase_HI_RT_Ty3"/>
    <property type="match status" value="1"/>
</dbReference>
<dbReference type="GO" id="GO:0015074">
    <property type="term" value="P:DNA integration"/>
    <property type="evidence" value="ECO:0007669"/>
    <property type="project" value="InterPro"/>
</dbReference>
<dbReference type="InterPro" id="IPR043128">
    <property type="entry name" value="Rev_trsase/Diguanyl_cyclase"/>
</dbReference>
<reference evidence="9" key="1">
    <citation type="submission" date="2014-11" db="EMBL/GenBank/DDBJ databases">
        <authorList>
            <person name="Otto D Thomas"/>
            <person name="Naeem Raeece"/>
        </authorList>
    </citation>
    <scope>NUCLEOTIDE SEQUENCE</scope>
</reference>
<dbReference type="AlphaFoldDB" id="A0A0G4HAY4"/>
<feature type="region of interest" description="Disordered" evidence="6">
    <location>
        <begin position="99"/>
        <end position="120"/>
    </location>
</feature>
<keyword evidence="3" id="KW-0540">Nuclease</keyword>
<dbReference type="InterPro" id="IPR036397">
    <property type="entry name" value="RNaseH_sf"/>
</dbReference>
<evidence type="ECO:0000256" key="4">
    <source>
        <dbReference type="ARBA" id="ARBA00022759"/>
    </source>
</evidence>
<evidence type="ECO:0000259" key="8">
    <source>
        <dbReference type="PROSITE" id="PS50994"/>
    </source>
</evidence>
<gene>
    <name evidence="9" type="ORF">Cvel_25705</name>
</gene>
<proteinExistence type="predicted"/>
<feature type="region of interest" description="Disordered" evidence="6">
    <location>
        <begin position="149"/>
        <end position="172"/>
    </location>
</feature>
<accession>A0A0G4HAY4</accession>
<dbReference type="InterPro" id="IPR043502">
    <property type="entry name" value="DNA/RNA_pol_sf"/>
</dbReference>
<dbReference type="InterPro" id="IPR021109">
    <property type="entry name" value="Peptidase_aspartic_dom_sf"/>
</dbReference>
<evidence type="ECO:0000256" key="1">
    <source>
        <dbReference type="ARBA" id="ARBA00022679"/>
    </source>
</evidence>
<dbReference type="Gene3D" id="3.30.420.10">
    <property type="entry name" value="Ribonuclease H-like superfamily/Ribonuclease H"/>
    <property type="match status" value="1"/>
</dbReference>
<dbReference type="PROSITE" id="PS50878">
    <property type="entry name" value="RT_POL"/>
    <property type="match status" value="1"/>
</dbReference>
<dbReference type="InterPro" id="IPR001584">
    <property type="entry name" value="Integrase_cat-core"/>
</dbReference>
<dbReference type="InterPro" id="IPR000477">
    <property type="entry name" value="RT_dom"/>
</dbReference>
<dbReference type="InterPro" id="IPR012337">
    <property type="entry name" value="RNaseH-like_sf"/>
</dbReference>
<dbReference type="Pfam" id="PF17919">
    <property type="entry name" value="RT_RNaseH_2"/>
    <property type="match status" value="1"/>
</dbReference>
<protein>
    <recommendedName>
        <fullName evidence="10">Reverse transcriptase</fullName>
    </recommendedName>
</protein>
<dbReference type="VEuPathDB" id="CryptoDB:Cvel_25705"/>
<feature type="compositionally biased region" description="Basic and acidic residues" evidence="6">
    <location>
        <begin position="160"/>
        <end position="172"/>
    </location>
</feature>
<dbReference type="CDD" id="cd01647">
    <property type="entry name" value="RT_LTR"/>
    <property type="match status" value="1"/>
</dbReference>
<dbReference type="PANTHER" id="PTHR37984:SF5">
    <property type="entry name" value="PROTEIN NYNRIN-LIKE"/>
    <property type="match status" value="1"/>
</dbReference>
<dbReference type="PROSITE" id="PS50994">
    <property type="entry name" value="INTEGRASE"/>
    <property type="match status" value="1"/>
</dbReference>
<name>A0A0G4HAY4_9ALVE</name>
<feature type="domain" description="Integrase catalytic" evidence="8">
    <location>
        <begin position="1012"/>
        <end position="1135"/>
    </location>
</feature>
<dbReference type="Gene3D" id="3.10.10.10">
    <property type="entry name" value="HIV Type 1 Reverse Transcriptase, subunit A, domain 1"/>
    <property type="match status" value="1"/>
</dbReference>
<dbReference type="InterPro" id="IPR050951">
    <property type="entry name" value="Retrovirus_Pol_polyprotein"/>
</dbReference>
<dbReference type="InterPro" id="IPR041577">
    <property type="entry name" value="RT_RNaseH_2"/>
</dbReference>
<keyword evidence="2" id="KW-0548">Nucleotidyltransferase</keyword>